<evidence type="ECO:0000313" key="1">
    <source>
        <dbReference type="EMBL" id="CQD14556.1"/>
    </source>
</evidence>
<protein>
    <submittedName>
        <fullName evidence="1">Uncharacterized protein</fullName>
    </submittedName>
</protein>
<evidence type="ECO:0000313" key="2">
    <source>
        <dbReference type="Proteomes" id="UP000182227"/>
    </source>
</evidence>
<proteinExistence type="predicted"/>
<name>A0A0U1DFT3_9MYCO</name>
<gene>
    <name evidence="1" type="ORF">BN970_02983</name>
</gene>
<sequence>MRYIRQPPTVALRDSVDHLWCIADGPAYPAERILPTGTTELVINLAPTSSP</sequence>
<dbReference type="Proteomes" id="UP000182227">
    <property type="component" value="Unassembled WGS sequence"/>
</dbReference>
<dbReference type="EMBL" id="CTEF01000002">
    <property type="protein sequence ID" value="CQD14556.1"/>
    <property type="molecule type" value="Genomic_DNA"/>
</dbReference>
<reference evidence="1 2" key="1">
    <citation type="submission" date="2015-03" db="EMBL/GenBank/DDBJ databases">
        <authorList>
            <person name="Murphy D."/>
        </authorList>
    </citation>
    <scope>NUCLEOTIDE SEQUENCE [LARGE SCALE GENOMIC DNA]</scope>
    <source>
        <strain evidence="1 2">D16</strain>
    </source>
</reference>
<accession>A0A0U1DFT3</accession>
<organism evidence="1 2">
    <name type="scientific">Mycolicibacterium conceptionense</name>
    <dbReference type="NCBI Taxonomy" id="451644"/>
    <lineage>
        <taxon>Bacteria</taxon>
        <taxon>Bacillati</taxon>
        <taxon>Actinomycetota</taxon>
        <taxon>Actinomycetes</taxon>
        <taxon>Mycobacteriales</taxon>
        <taxon>Mycobacteriaceae</taxon>
        <taxon>Mycolicibacterium</taxon>
    </lineage>
</organism>
<dbReference type="AlphaFoldDB" id="A0A0U1DFT3"/>